<dbReference type="OrthoDB" id="266334at2759"/>
<proteinExistence type="predicted"/>
<evidence type="ECO:0000256" key="2">
    <source>
        <dbReference type="ARBA" id="ARBA00022692"/>
    </source>
</evidence>
<protein>
    <recommendedName>
        <fullName evidence="5">SUN domain-containing protein</fullName>
    </recommendedName>
</protein>
<dbReference type="PANTHER" id="PTHR12953:SF0">
    <property type="entry name" value="SUN DOMAIN-CONTAINING OSSIFICATION FACTOR"/>
    <property type="match status" value="1"/>
</dbReference>
<dbReference type="InterPro" id="IPR012919">
    <property type="entry name" value="SUN_dom"/>
</dbReference>
<sequence>MYLKGIESISRCSKDSNSTACTRNEKLAFITYEFYQIKPLIWTRYSKSEIVSHYGNEFYCPNSLVRVHGKTMMEEFKDADNGASVTMKEIINPPSDLNTSLEKFKLVTPYLALKEFFGDLNPSSNTTATCLCW</sequence>
<dbReference type="PANTHER" id="PTHR12953">
    <property type="entry name" value="MEMBRANE PROTEIN CH1 RELATED"/>
    <property type="match status" value="1"/>
</dbReference>
<comment type="subcellular location">
    <subcellularLocation>
        <location evidence="1">Endomembrane system</location>
    </subcellularLocation>
</comment>
<dbReference type="Pfam" id="PF07738">
    <property type="entry name" value="Sad1_UNC"/>
    <property type="match status" value="1"/>
</dbReference>
<dbReference type="InterPro" id="IPR045120">
    <property type="entry name" value="Suco/Slp1-like"/>
</dbReference>
<dbReference type="AlphaFoldDB" id="A0A8H7GQR8"/>
<dbReference type="GO" id="GO:0016020">
    <property type="term" value="C:membrane"/>
    <property type="evidence" value="ECO:0007669"/>
    <property type="project" value="InterPro"/>
</dbReference>
<gene>
    <name evidence="6" type="ORF">HF325_004573</name>
</gene>
<keyword evidence="2" id="KW-0812">Transmembrane</keyword>
<comment type="caution">
    <text evidence="6">The sequence shown here is derived from an EMBL/GenBank/DDBJ whole genome shotgun (WGS) entry which is preliminary data.</text>
</comment>
<evidence type="ECO:0000313" key="6">
    <source>
        <dbReference type="EMBL" id="KAF8000784.1"/>
    </source>
</evidence>
<name>A0A8H7GQR8_9ASCO</name>
<dbReference type="Proteomes" id="UP000649328">
    <property type="component" value="Unassembled WGS sequence"/>
</dbReference>
<dbReference type="EMBL" id="JACBPP010000006">
    <property type="protein sequence ID" value="KAF8000784.1"/>
    <property type="molecule type" value="Genomic_DNA"/>
</dbReference>
<evidence type="ECO:0000256" key="1">
    <source>
        <dbReference type="ARBA" id="ARBA00004308"/>
    </source>
</evidence>
<dbReference type="GO" id="GO:0012505">
    <property type="term" value="C:endomembrane system"/>
    <property type="evidence" value="ECO:0007669"/>
    <property type="project" value="UniProtKB-SubCell"/>
</dbReference>
<evidence type="ECO:0000259" key="5">
    <source>
        <dbReference type="Pfam" id="PF07738"/>
    </source>
</evidence>
<reference evidence="6" key="1">
    <citation type="submission" date="2020-10" db="EMBL/GenBank/DDBJ databases">
        <title>The Whole-Genome Sequence of Metschnikowia persimmonesis, a Novel Endophytic Yeast Species Isolated from Medicinal Plant Diospyros kaki Thumb.</title>
        <authorList>
            <person name="Rahmat E."/>
            <person name="Kang Y."/>
        </authorList>
    </citation>
    <scope>NUCLEOTIDE SEQUENCE</scope>
    <source>
        <strain evidence="6">KIOM G15050</strain>
    </source>
</reference>
<organism evidence="6 7">
    <name type="scientific">Metschnikowia pulcherrima</name>
    <dbReference type="NCBI Taxonomy" id="27326"/>
    <lineage>
        <taxon>Eukaryota</taxon>
        <taxon>Fungi</taxon>
        <taxon>Dikarya</taxon>
        <taxon>Ascomycota</taxon>
        <taxon>Saccharomycotina</taxon>
        <taxon>Pichiomycetes</taxon>
        <taxon>Metschnikowiaceae</taxon>
        <taxon>Metschnikowia</taxon>
    </lineage>
</organism>
<evidence type="ECO:0000256" key="4">
    <source>
        <dbReference type="ARBA" id="ARBA00023136"/>
    </source>
</evidence>
<evidence type="ECO:0000313" key="7">
    <source>
        <dbReference type="Proteomes" id="UP000649328"/>
    </source>
</evidence>
<evidence type="ECO:0000256" key="3">
    <source>
        <dbReference type="ARBA" id="ARBA00022989"/>
    </source>
</evidence>
<keyword evidence="4" id="KW-0472">Membrane</keyword>
<dbReference type="GO" id="GO:0034975">
    <property type="term" value="P:protein folding in endoplasmic reticulum"/>
    <property type="evidence" value="ECO:0007669"/>
    <property type="project" value="TreeGrafter"/>
</dbReference>
<keyword evidence="7" id="KW-1185">Reference proteome</keyword>
<accession>A0A8H7GQR8</accession>
<dbReference type="GO" id="GO:0005737">
    <property type="term" value="C:cytoplasm"/>
    <property type="evidence" value="ECO:0007669"/>
    <property type="project" value="TreeGrafter"/>
</dbReference>
<feature type="domain" description="SUN" evidence="5">
    <location>
        <begin position="30"/>
        <end position="70"/>
    </location>
</feature>
<keyword evidence="3" id="KW-1133">Transmembrane helix</keyword>